<keyword evidence="2" id="KW-1185">Reference proteome</keyword>
<name>A0A7W7NXS5_9SPHN</name>
<accession>A0A7W7NXS5</accession>
<organism evidence="1 2">
    <name type="scientific">Novosphingobium chloroacetimidivorans</name>
    <dbReference type="NCBI Taxonomy" id="1428314"/>
    <lineage>
        <taxon>Bacteria</taxon>
        <taxon>Pseudomonadati</taxon>
        <taxon>Pseudomonadota</taxon>
        <taxon>Alphaproteobacteria</taxon>
        <taxon>Sphingomonadales</taxon>
        <taxon>Sphingomonadaceae</taxon>
        <taxon>Novosphingobium</taxon>
    </lineage>
</organism>
<reference evidence="1 2" key="1">
    <citation type="submission" date="2020-08" db="EMBL/GenBank/DDBJ databases">
        <title>Functional genomics of gut bacteria from endangered species of beetles.</title>
        <authorList>
            <person name="Carlos-Shanley C."/>
        </authorList>
    </citation>
    <scope>NUCLEOTIDE SEQUENCE [LARGE SCALE GENOMIC DNA]</scope>
    <source>
        <strain evidence="1 2">S00245</strain>
    </source>
</reference>
<dbReference type="AlphaFoldDB" id="A0A7W7NXS5"/>
<gene>
    <name evidence="1" type="ORF">HNO88_004339</name>
</gene>
<evidence type="ECO:0000313" key="1">
    <source>
        <dbReference type="EMBL" id="MBB4860993.1"/>
    </source>
</evidence>
<evidence type="ECO:0000313" key="2">
    <source>
        <dbReference type="Proteomes" id="UP000555448"/>
    </source>
</evidence>
<dbReference type="RefSeq" id="WP_221420156.1">
    <property type="nucleotide sequence ID" value="NZ_JACHLR010000042.1"/>
</dbReference>
<sequence>MKTNKTDPHNAAGLAQLARTGIYKDVHIKLPAAHDVRGVITARGHLVQGRVRLDNVIQDLCAKFGNRPGAGQGKPSLQRIMQAAHIPGLGEAITSLLSVRAELMEQGETDRRLCCCHRSSEPLPTIALCRRLLRPRAPMPLIWRARLDWQDHQAR</sequence>
<comment type="caution">
    <text evidence="1">The sequence shown here is derived from an EMBL/GenBank/DDBJ whole genome shotgun (WGS) entry which is preliminary data.</text>
</comment>
<dbReference type="Proteomes" id="UP000555448">
    <property type="component" value="Unassembled WGS sequence"/>
</dbReference>
<protein>
    <submittedName>
        <fullName evidence="1">Transposase</fullName>
    </submittedName>
</protein>
<proteinExistence type="predicted"/>
<dbReference type="EMBL" id="JACHLR010000042">
    <property type="protein sequence ID" value="MBB4860993.1"/>
    <property type="molecule type" value="Genomic_DNA"/>
</dbReference>